<keyword evidence="3" id="KW-1185">Reference proteome</keyword>
<dbReference type="OrthoDB" id="2507475at2759"/>
<dbReference type="EMBL" id="MU167211">
    <property type="protein sequence ID" value="KAG0151706.1"/>
    <property type="molecule type" value="Genomic_DNA"/>
</dbReference>
<dbReference type="Proteomes" id="UP000886653">
    <property type="component" value="Unassembled WGS sequence"/>
</dbReference>
<evidence type="ECO:0000256" key="1">
    <source>
        <dbReference type="SAM" id="MobiDB-lite"/>
    </source>
</evidence>
<gene>
    <name evidence="2" type="ORF">CROQUDRAFT_462711</name>
</gene>
<name>A0A9P6NQW0_9BASI</name>
<evidence type="ECO:0000313" key="2">
    <source>
        <dbReference type="EMBL" id="KAG0151706.1"/>
    </source>
</evidence>
<proteinExistence type="predicted"/>
<protein>
    <submittedName>
        <fullName evidence="2">Uncharacterized protein</fullName>
    </submittedName>
</protein>
<comment type="caution">
    <text evidence="2">The sequence shown here is derived from an EMBL/GenBank/DDBJ whole genome shotgun (WGS) entry which is preliminary data.</text>
</comment>
<reference evidence="2" key="1">
    <citation type="submission" date="2013-11" db="EMBL/GenBank/DDBJ databases">
        <title>Genome sequence of the fusiform rust pathogen reveals effectors for host alternation and coevolution with pine.</title>
        <authorList>
            <consortium name="DOE Joint Genome Institute"/>
            <person name="Smith K."/>
            <person name="Pendleton A."/>
            <person name="Kubisiak T."/>
            <person name="Anderson C."/>
            <person name="Salamov A."/>
            <person name="Aerts A."/>
            <person name="Riley R."/>
            <person name="Clum A."/>
            <person name="Lindquist E."/>
            <person name="Ence D."/>
            <person name="Campbell M."/>
            <person name="Kronenberg Z."/>
            <person name="Feau N."/>
            <person name="Dhillon B."/>
            <person name="Hamelin R."/>
            <person name="Burleigh J."/>
            <person name="Smith J."/>
            <person name="Yandell M."/>
            <person name="Nelson C."/>
            <person name="Grigoriev I."/>
            <person name="Davis J."/>
        </authorList>
    </citation>
    <scope>NUCLEOTIDE SEQUENCE</scope>
    <source>
        <strain evidence="2">G11</strain>
    </source>
</reference>
<evidence type="ECO:0000313" key="3">
    <source>
        <dbReference type="Proteomes" id="UP000886653"/>
    </source>
</evidence>
<organism evidence="2 3">
    <name type="scientific">Cronartium quercuum f. sp. fusiforme G11</name>
    <dbReference type="NCBI Taxonomy" id="708437"/>
    <lineage>
        <taxon>Eukaryota</taxon>
        <taxon>Fungi</taxon>
        <taxon>Dikarya</taxon>
        <taxon>Basidiomycota</taxon>
        <taxon>Pucciniomycotina</taxon>
        <taxon>Pucciniomycetes</taxon>
        <taxon>Pucciniales</taxon>
        <taxon>Coleosporiaceae</taxon>
        <taxon>Cronartium</taxon>
    </lineage>
</organism>
<feature type="region of interest" description="Disordered" evidence="1">
    <location>
        <begin position="46"/>
        <end position="88"/>
    </location>
</feature>
<feature type="compositionally biased region" description="Polar residues" evidence="1">
    <location>
        <begin position="56"/>
        <end position="72"/>
    </location>
</feature>
<sequence length="88" mass="10046">MLPPRLSAYLQELITRKLLESPAFHELVHRTDAFARSMKQAAIDAVRENERPTRQAEGNSEAQKPSRPSQTWKAKPKNSARQDESESM</sequence>
<dbReference type="AlphaFoldDB" id="A0A9P6NQW0"/>
<accession>A0A9P6NQW0</accession>